<keyword evidence="3" id="KW-0804">Transcription</keyword>
<dbReference type="AlphaFoldDB" id="A0A0P1E7E7"/>
<dbReference type="InterPro" id="IPR019887">
    <property type="entry name" value="Tscrpt_reg_AsnC/Lrp_C"/>
</dbReference>
<dbReference type="InterPro" id="IPR000485">
    <property type="entry name" value="AsnC-type_HTH_dom"/>
</dbReference>
<dbReference type="Pfam" id="PF01037">
    <property type="entry name" value="AsnC_trans_reg"/>
    <property type="match status" value="1"/>
</dbReference>
<name>A0A0P1E7E7_9RHOB</name>
<dbReference type="GO" id="GO:0043200">
    <property type="term" value="P:response to amino acid"/>
    <property type="evidence" value="ECO:0007669"/>
    <property type="project" value="TreeGrafter"/>
</dbReference>
<dbReference type="GO" id="GO:0005829">
    <property type="term" value="C:cytosol"/>
    <property type="evidence" value="ECO:0007669"/>
    <property type="project" value="TreeGrafter"/>
</dbReference>
<dbReference type="PROSITE" id="PS00519">
    <property type="entry name" value="HTH_ASNC_1"/>
    <property type="match status" value="1"/>
</dbReference>
<dbReference type="SUPFAM" id="SSF46785">
    <property type="entry name" value="Winged helix' DNA-binding domain"/>
    <property type="match status" value="1"/>
</dbReference>
<dbReference type="PRINTS" id="PR00033">
    <property type="entry name" value="HTHASNC"/>
</dbReference>
<dbReference type="InterPro" id="IPR036388">
    <property type="entry name" value="WH-like_DNA-bd_sf"/>
</dbReference>
<dbReference type="SMART" id="SM00344">
    <property type="entry name" value="HTH_ASNC"/>
    <property type="match status" value="1"/>
</dbReference>
<reference evidence="6" key="1">
    <citation type="submission" date="2015-09" db="EMBL/GenBank/DDBJ databases">
        <authorList>
            <person name="Rodrigo-Torres L."/>
            <person name="Arahal D.R."/>
        </authorList>
    </citation>
    <scope>NUCLEOTIDE SEQUENCE [LARGE SCALE GENOMIC DNA]</scope>
    <source>
        <strain evidence="6">CECT 4293</strain>
    </source>
</reference>
<dbReference type="SUPFAM" id="SSF54909">
    <property type="entry name" value="Dimeric alpha+beta barrel"/>
    <property type="match status" value="1"/>
</dbReference>
<dbReference type="GO" id="GO:0043565">
    <property type="term" value="F:sequence-specific DNA binding"/>
    <property type="evidence" value="ECO:0007669"/>
    <property type="project" value="InterPro"/>
</dbReference>
<evidence type="ECO:0000256" key="1">
    <source>
        <dbReference type="ARBA" id="ARBA00023015"/>
    </source>
</evidence>
<dbReference type="RefSeq" id="WP_058273816.1">
    <property type="nucleotide sequence ID" value="NZ_CYPS01000043.1"/>
</dbReference>
<dbReference type="Pfam" id="PF13404">
    <property type="entry name" value="HTH_AsnC-type"/>
    <property type="match status" value="1"/>
</dbReference>
<evidence type="ECO:0000256" key="3">
    <source>
        <dbReference type="ARBA" id="ARBA00023163"/>
    </source>
</evidence>
<evidence type="ECO:0000313" key="6">
    <source>
        <dbReference type="Proteomes" id="UP000050786"/>
    </source>
</evidence>
<keyword evidence="6" id="KW-1185">Reference proteome</keyword>
<protein>
    <submittedName>
        <fullName evidence="5">Regulatory protein AsnC</fullName>
    </submittedName>
</protein>
<dbReference type="InterPro" id="IPR019888">
    <property type="entry name" value="Tscrpt_reg_AsnC-like"/>
</dbReference>
<evidence type="ECO:0000313" key="5">
    <source>
        <dbReference type="EMBL" id="CUH43797.1"/>
    </source>
</evidence>
<evidence type="ECO:0000259" key="4">
    <source>
        <dbReference type="PROSITE" id="PS50956"/>
    </source>
</evidence>
<dbReference type="PANTHER" id="PTHR30154:SF34">
    <property type="entry name" value="TRANSCRIPTIONAL REGULATOR AZLB"/>
    <property type="match status" value="1"/>
</dbReference>
<dbReference type="EMBL" id="CYPS01000043">
    <property type="protein sequence ID" value="CUH43797.1"/>
    <property type="molecule type" value="Genomic_DNA"/>
</dbReference>
<dbReference type="InterPro" id="IPR036390">
    <property type="entry name" value="WH_DNA-bd_sf"/>
</dbReference>
<gene>
    <name evidence="5" type="primary">asnC</name>
    <name evidence="5" type="ORF">RUM4293_02693</name>
</gene>
<accession>A0A0P1E7E7</accession>
<feature type="domain" description="HTH asnC-type" evidence="4">
    <location>
        <begin position="1"/>
        <end position="67"/>
    </location>
</feature>
<organism evidence="5 6">
    <name type="scientific">Ruegeria atlantica</name>
    <dbReference type="NCBI Taxonomy" id="81569"/>
    <lineage>
        <taxon>Bacteria</taxon>
        <taxon>Pseudomonadati</taxon>
        <taxon>Pseudomonadota</taxon>
        <taxon>Alphaproteobacteria</taxon>
        <taxon>Rhodobacterales</taxon>
        <taxon>Roseobacteraceae</taxon>
        <taxon>Ruegeria</taxon>
    </lineage>
</organism>
<keyword evidence="1" id="KW-0805">Transcription regulation</keyword>
<dbReference type="InterPro" id="IPR011008">
    <property type="entry name" value="Dimeric_a/b-barrel"/>
</dbReference>
<proteinExistence type="predicted"/>
<dbReference type="Proteomes" id="UP000050786">
    <property type="component" value="Unassembled WGS sequence"/>
</dbReference>
<dbReference type="PROSITE" id="PS50956">
    <property type="entry name" value="HTH_ASNC_2"/>
    <property type="match status" value="1"/>
</dbReference>
<evidence type="ECO:0000256" key="2">
    <source>
        <dbReference type="ARBA" id="ARBA00023125"/>
    </source>
</evidence>
<dbReference type="Gene3D" id="3.30.70.920">
    <property type="match status" value="1"/>
</dbReference>
<keyword evidence="2" id="KW-0238">DNA-binding</keyword>
<dbReference type="InterPro" id="IPR019885">
    <property type="entry name" value="Tscrpt_reg_HTH_AsnC-type_CS"/>
</dbReference>
<sequence>MDDLDSRLLSALHRDARASLSELAETLGVTRTTVRSRLQRLKQSGEIVGFTVLTRQDVAQSPVRGLMMLEIEGRGTERSMARIAAMRQVRAVHSTNGSWDLIAEIWTETLAELDEVLFQIRRMEGINKSETNLLLSTRKGRL</sequence>
<dbReference type="Gene3D" id="1.10.10.10">
    <property type="entry name" value="Winged helix-like DNA-binding domain superfamily/Winged helix DNA-binding domain"/>
    <property type="match status" value="1"/>
</dbReference>
<dbReference type="PANTHER" id="PTHR30154">
    <property type="entry name" value="LEUCINE-RESPONSIVE REGULATORY PROTEIN"/>
    <property type="match status" value="1"/>
</dbReference>